<dbReference type="PANTHER" id="PTHR43369:SF2">
    <property type="entry name" value="PHOSPHORIBOSYLGLYCINAMIDE FORMYLTRANSFERASE"/>
    <property type="match status" value="1"/>
</dbReference>
<evidence type="ECO:0000313" key="6">
    <source>
        <dbReference type="EMBL" id="CAN97510.1"/>
    </source>
</evidence>
<proteinExistence type="predicted"/>
<dbReference type="EMBL" id="AM746676">
    <property type="protein sequence ID" value="CAN97510.1"/>
    <property type="molecule type" value="Genomic_DNA"/>
</dbReference>
<evidence type="ECO:0000313" key="7">
    <source>
        <dbReference type="Proteomes" id="UP000002139"/>
    </source>
</evidence>
<dbReference type="HOGENOM" id="CLU_1045465_0_0_7"/>
<sequence length="266" mass="28593">MRIALLAPVHTSMYARLLAWRLGRTDGIELTDVLLRAPYQLDRLRDELRLTTPGRVLAKVTGKVLVGSLSSPREGERSVRDIAAEEGLPGASLRDVAAAIGARFHVVQNHNDDRSLAVLRAAAPDLIVFAGGGLLRAPLLAIPRIGVLNAHAGVLPRYRGMDVALWPFLEDGPPELGVTVHLIDTGVDTGPVLLVERFALEPGDDHPAVMRRVERVGLELMCRAVRGLRDGTLTPAPQAADAGRQHFVLHPAIAAIAARRLRALAG</sequence>
<dbReference type="Proteomes" id="UP000002139">
    <property type="component" value="Chromosome"/>
</dbReference>
<evidence type="ECO:0000256" key="2">
    <source>
        <dbReference type="ARBA" id="ARBA00012254"/>
    </source>
</evidence>
<dbReference type="AlphaFoldDB" id="A9EY43"/>
<accession>A9EY43</accession>
<protein>
    <recommendedName>
        <fullName evidence="2">phosphoribosylglycinamide formyltransferase 1</fullName>
        <ecNumber evidence="2">2.1.2.2</ecNumber>
    </recommendedName>
</protein>
<keyword evidence="7" id="KW-1185">Reference proteome</keyword>
<dbReference type="InterPro" id="IPR002376">
    <property type="entry name" value="Formyl_transf_N"/>
</dbReference>
<keyword evidence="4" id="KW-0658">Purine biosynthesis</keyword>
<dbReference type="KEGG" id="scl:sce7341"/>
<dbReference type="EC" id="2.1.2.2" evidence="2"/>
<dbReference type="CDD" id="cd08653">
    <property type="entry name" value="FMT_core_like_3"/>
    <property type="match status" value="1"/>
</dbReference>
<dbReference type="eggNOG" id="COG0223">
    <property type="taxonomic scope" value="Bacteria"/>
</dbReference>
<dbReference type="Gene3D" id="3.40.50.170">
    <property type="entry name" value="Formyl transferase, N-terminal domain"/>
    <property type="match status" value="1"/>
</dbReference>
<dbReference type="GO" id="GO:0004644">
    <property type="term" value="F:phosphoribosylglycinamide formyltransferase activity"/>
    <property type="evidence" value="ECO:0007669"/>
    <property type="project" value="UniProtKB-EC"/>
</dbReference>
<evidence type="ECO:0000256" key="1">
    <source>
        <dbReference type="ARBA" id="ARBA00005054"/>
    </source>
</evidence>
<evidence type="ECO:0000259" key="5">
    <source>
        <dbReference type="Pfam" id="PF00551"/>
    </source>
</evidence>
<gene>
    <name evidence="6" type="ordered locus">sce7341</name>
</gene>
<dbReference type="SUPFAM" id="SSF53328">
    <property type="entry name" value="Formyltransferase"/>
    <property type="match status" value="1"/>
</dbReference>
<evidence type="ECO:0000256" key="4">
    <source>
        <dbReference type="ARBA" id="ARBA00022755"/>
    </source>
</evidence>
<evidence type="ECO:0000256" key="3">
    <source>
        <dbReference type="ARBA" id="ARBA00022679"/>
    </source>
</evidence>
<dbReference type="Pfam" id="PF00551">
    <property type="entry name" value="Formyl_trans_N"/>
    <property type="match status" value="1"/>
</dbReference>
<keyword evidence="3" id="KW-0808">Transferase</keyword>
<dbReference type="PANTHER" id="PTHR43369">
    <property type="entry name" value="PHOSPHORIBOSYLGLYCINAMIDE FORMYLTRANSFERASE"/>
    <property type="match status" value="1"/>
</dbReference>
<dbReference type="STRING" id="448385.sce7341"/>
<comment type="pathway">
    <text evidence="1">Purine metabolism; IMP biosynthesis via de novo pathway; N(2)-formyl-N(1)-(5-phospho-D-ribosyl)glycinamide from N(1)-(5-phospho-D-ribosyl)glycinamide (10-formyl THF route): step 1/1.</text>
</comment>
<reference evidence="6 7" key="1">
    <citation type="journal article" date="2007" name="Nat. Biotechnol.">
        <title>Complete genome sequence of the myxobacterium Sorangium cellulosum.</title>
        <authorList>
            <person name="Schneiker S."/>
            <person name="Perlova O."/>
            <person name="Kaiser O."/>
            <person name="Gerth K."/>
            <person name="Alici A."/>
            <person name="Altmeyer M.O."/>
            <person name="Bartels D."/>
            <person name="Bekel T."/>
            <person name="Beyer S."/>
            <person name="Bode E."/>
            <person name="Bode H.B."/>
            <person name="Bolten C.J."/>
            <person name="Choudhuri J.V."/>
            <person name="Doss S."/>
            <person name="Elnakady Y.A."/>
            <person name="Frank B."/>
            <person name="Gaigalat L."/>
            <person name="Goesmann A."/>
            <person name="Groeger C."/>
            <person name="Gross F."/>
            <person name="Jelsbak L."/>
            <person name="Jelsbak L."/>
            <person name="Kalinowski J."/>
            <person name="Kegler C."/>
            <person name="Knauber T."/>
            <person name="Konietzny S."/>
            <person name="Kopp M."/>
            <person name="Krause L."/>
            <person name="Krug D."/>
            <person name="Linke B."/>
            <person name="Mahmud T."/>
            <person name="Martinez-Arias R."/>
            <person name="McHardy A.C."/>
            <person name="Merai M."/>
            <person name="Meyer F."/>
            <person name="Mormann S."/>
            <person name="Munoz-Dorado J."/>
            <person name="Perez J."/>
            <person name="Pradella S."/>
            <person name="Rachid S."/>
            <person name="Raddatz G."/>
            <person name="Rosenau F."/>
            <person name="Rueckert C."/>
            <person name="Sasse F."/>
            <person name="Scharfe M."/>
            <person name="Schuster S.C."/>
            <person name="Suen G."/>
            <person name="Treuner-Lange A."/>
            <person name="Velicer G.J."/>
            <person name="Vorholter F.-J."/>
            <person name="Weissman K.J."/>
            <person name="Welch R.D."/>
            <person name="Wenzel S.C."/>
            <person name="Whitworth D.E."/>
            <person name="Wilhelm S."/>
            <person name="Wittmann C."/>
            <person name="Bloecker H."/>
            <person name="Puehler A."/>
            <person name="Mueller R."/>
        </authorList>
    </citation>
    <scope>NUCLEOTIDE SEQUENCE [LARGE SCALE GENOMIC DNA]</scope>
    <source>
        <strain evidence="7">So ce56</strain>
    </source>
</reference>
<dbReference type="GO" id="GO:0006189">
    <property type="term" value="P:'de novo' IMP biosynthetic process"/>
    <property type="evidence" value="ECO:0007669"/>
    <property type="project" value="TreeGrafter"/>
</dbReference>
<feature type="domain" description="Formyl transferase N-terminal" evidence="5">
    <location>
        <begin position="111"/>
        <end position="225"/>
    </location>
</feature>
<name>A9EY43_SORC5</name>
<dbReference type="InterPro" id="IPR036477">
    <property type="entry name" value="Formyl_transf_N_sf"/>
</dbReference>
<dbReference type="GO" id="GO:0005829">
    <property type="term" value="C:cytosol"/>
    <property type="evidence" value="ECO:0007669"/>
    <property type="project" value="TreeGrafter"/>
</dbReference>
<organism evidence="6 7">
    <name type="scientific">Sorangium cellulosum (strain So ce56)</name>
    <name type="common">Polyangium cellulosum (strain So ce56)</name>
    <dbReference type="NCBI Taxonomy" id="448385"/>
    <lineage>
        <taxon>Bacteria</taxon>
        <taxon>Pseudomonadati</taxon>
        <taxon>Myxococcota</taxon>
        <taxon>Polyangia</taxon>
        <taxon>Polyangiales</taxon>
        <taxon>Polyangiaceae</taxon>
        <taxon>Sorangium</taxon>
    </lineage>
</organism>
<dbReference type="BioCyc" id="SCEL448385:SCE_RS49745-MONOMER"/>